<comment type="caution">
    <text evidence="4">The sequence shown here is derived from an EMBL/GenBank/DDBJ whole genome shotgun (WGS) entry which is preliminary data.</text>
</comment>
<dbReference type="AlphaFoldDB" id="A0AAI9T5B1"/>
<dbReference type="EMBL" id="LACB01001178">
    <property type="protein sequence ID" value="KAJ9480678.1"/>
    <property type="molecule type" value="Genomic_DNA"/>
</dbReference>
<reference evidence="4" key="2">
    <citation type="journal article" date="2016" name="Fungal Biol.">
        <title>Ochratoxin A production by Penicillium thymicola.</title>
        <authorList>
            <person name="Nguyen H.D.T."/>
            <person name="McMullin D.R."/>
            <person name="Ponomareva E."/>
            <person name="Riley R."/>
            <person name="Pomraning K.R."/>
            <person name="Baker S.E."/>
            <person name="Seifert K.A."/>
        </authorList>
    </citation>
    <scope>NUCLEOTIDE SEQUENCE</scope>
    <source>
        <strain evidence="4">DAOM 180753</strain>
    </source>
</reference>
<dbReference type="PANTHER" id="PTHR10067">
    <property type="entry name" value="PHOSPHATIDYLSERINE DECARBOXYLASE"/>
    <property type="match status" value="1"/>
</dbReference>
<dbReference type="PANTHER" id="PTHR10067:SF9">
    <property type="entry name" value="PHOSPHATIDYLSERINE DECARBOXYLASE FAMILY PROTEIN (AFU_ORTHOLOGUE AFUA_7G01730)"/>
    <property type="match status" value="1"/>
</dbReference>
<dbReference type="Pfam" id="PF12588">
    <property type="entry name" value="PSDC"/>
    <property type="match status" value="1"/>
</dbReference>
<dbReference type="GO" id="GO:0006646">
    <property type="term" value="P:phosphatidylethanolamine biosynthetic process"/>
    <property type="evidence" value="ECO:0007669"/>
    <property type="project" value="TreeGrafter"/>
</dbReference>
<evidence type="ECO:0000256" key="1">
    <source>
        <dbReference type="ARBA" id="ARBA00022793"/>
    </source>
</evidence>
<evidence type="ECO:0000256" key="2">
    <source>
        <dbReference type="ARBA" id="ARBA00023239"/>
    </source>
</evidence>
<evidence type="ECO:0000313" key="4">
    <source>
        <dbReference type="EMBL" id="KAJ9480678.1"/>
    </source>
</evidence>
<organism evidence="4 5">
    <name type="scientific">Penicillium thymicola</name>
    <dbReference type="NCBI Taxonomy" id="293382"/>
    <lineage>
        <taxon>Eukaryota</taxon>
        <taxon>Fungi</taxon>
        <taxon>Dikarya</taxon>
        <taxon>Ascomycota</taxon>
        <taxon>Pezizomycotina</taxon>
        <taxon>Eurotiomycetes</taxon>
        <taxon>Eurotiomycetidae</taxon>
        <taxon>Eurotiales</taxon>
        <taxon>Aspergillaceae</taxon>
        <taxon>Penicillium</taxon>
    </lineage>
</organism>
<dbReference type="GO" id="GO:0005739">
    <property type="term" value="C:mitochondrion"/>
    <property type="evidence" value="ECO:0007669"/>
    <property type="project" value="TreeGrafter"/>
</dbReference>
<evidence type="ECO:0000259" key="3">
    <source>
        <dbReference type="Pfam" id="PF12588"/>
    </source>
</evidence>
<keyword evidence="2" id="KW-0456">Lyase</keyword>
<feature type="domain" description="L-tryptophan decarboxylase PsiD-like" evidence="3">
    <location>
        <begin position="38"/>
        <end position="175"/>
    </location>
</feature>
<dbReference type="GO" id="GO:0004609">
    <property type="term" value="F:phosphatidylserine decarboxylase activity"/>
    <property type="evidence" value="ECO:0007669"/>
    <property type="project" value="InterPro"/>
</dbReference>
<dbReference type="Proteomes" id="UP001227192">
    <property type="component" value="Unassembled WGS sequence"/>
</dbReference>
<keyword evidence="5" id="KW-1185">Reference proteome</keyword>
<gene>
    <name evidence="4" type="ORF">VN97_g12863</name>
</gene>
<evidence type="ECO:0000313" key="5">
    <source>
        <dbReference type="Proteomes" id="UP001227192"/>
    </source>
</evidence>
<proteinExistence type="predicted"/>
<dbReference type="Pfam" id="PF02666">
    <property type="entry name" value="PS_Dcarbxylase"/>
    <property type="match status" value="1"/>
</dbReference>
<accession>A0AAI9T5B1</accession>
<keyword evidence="1" id="KW-0210">Decarboxylase</keyword>
<dbReference type="InterPro" id="IPR022237">
    <property type="entry name" value="PsiD-like"/>
</dbReference>
<sequence length="436" mass="48890">MAIEEAHDDPPRDCDTTSQIQTIITDMKRKSTGNSLDPAVSALKNLLEGDQRLNNLCLSMFTEAKELVRTGRAHSAYLVIDNITIIMRLFDYILTRSPEWEDVDTPNNLRGLSFNLVLMVLMETPSGLQLFKQANVNVHMRQILRKWAQFLESPESLYALNAKDGWLSQSALAKLEDLVNRPVQERRKFTDIFDCPDPTNPDTLGFVSWDAFFSRRLKSGIRPTPPRESLLKHGWSPILNACESRPWQIACYPSGNSGITLNLKGKSYSVCSMLDNDPLSEYFVKGTVYQAYLSALSYHRWHSPVAGVIRKILYIDGSYFSHLPISDILAMEKSQTYLAAVATRAAIFIDAADPQVGLICFVGVGMGEVSSCDAFVKEGDYVEAGDEIGSFHYGGSTHCLLFREGVNVQFEPWAEDQQRAHNIPVRSLLARCSAYK</sequence>
<name>A0AAI9T5B1_PENTH</name>
<reference evidence="4" key="1">
    <citation type="submission" date="2015-06" db="EMBL/GenBank/DDBJ databases">
        <authorList>
            <person name="Nguyen H."/>
        </authorList>
    </citation>
    <scope>NUCLEOTIDE SEQUENCE</scope>
    <source>
        <strain evidence="4">DAOM 180753</strain>
    </source>
</reference>
<dbReference type="InterPro" id="IPR003817">
    <property type="entry name" value="PS_Dcarbxylase"/>
</dbReference>
<protein>
    <recommendedName>
        <fullName evidence="3">L-tryptophan decarboxylase PsiD-like domain-containing protein</fullName>
    </recommendedName>
</protein>